<accession>A0ABT4V4P4</accession>
<sequence length="223" mass="24080">MVESLLLRWILTVLFTASALWGLHRIIRAEPISPLSGRLTDQDRDVPGSPAVRINAAWHVVMSAAMVAMCWPWGMAIPATPQLVLFAVMAVWFLALTTDLVGCTGHRRWQDAHHAVMALAMCWMLTAMPSLLSHGETGSEDVHHHSMGSGILASAPDPAQENGIAVVFALLGVYFVLTSLPWLSTAVDIGRKAKTRPQREAAYEATCHAAMAAGMGVMFLAVS</sequence>
<feature type="transmembrane region" description="Helical" evidence="1">
    <location>
        <begin position="6"/>
        <end position="23"/>
    </location>
</feature>
<evidence type="ECO:0000313" key="3">
    <source>
        <dbReference type="Proteomes" id="UP001210380"/>
    </source>
</evidence>
<feature type="transmembrane region" description="Helical" evidence="1">
    <location>
        <begin position="115"/>
        <end position="132"/>
    </location>
</feature>
<keyword evidence="3" id="KW-1185">Reference proteome</keyword>
<proteinExistence type="predicted"/>
<dbReference type="Proteomes" id="UP001210380">
    <property type="component" value="Unassembled WGS sequence"/>
</dbReference>
<dbReference type="EMBL" id="JAQGLA010000056">
    <property type="protein sequence ID" value="MDA3628940.1"/>
    <property type="molecule type" value="Genomic_DNA"/>
</dbReference>
<dbReference type="RefSeq" id="WP_270951880.1">
    <property type="nucleotide sequence ID" value="NZ_JAQGLA010000056.1"/>
</dbReference>
<reference evidence="2 3" key="1">
    <citation type="submission" date="2022-11" db="EMBL/GenBank/DDBJ databases">
        <title>Draft genome sequence of Saccharopolyspora sp. WRP15-2 isolated from rhizosphere soils of wild rice in Thailand.</title>
        <authorList>
            <person name="Duangmal K."/>
            <person name="Kammanee S."/>
            <person name="Muangham S."/>
        </authorList>
    </citation>
    <scope>NUCLEOTIDE SEQUENCE [LARGE SCALE GENOMIC DNA]</scope>
    <source>
        <strain evidence="2 3">WRP15-2</strain>
    </source>
</reference>
<feature type="transmembrane region" description="Helical" evidence="1">
    <location>
        <begin position="83"/>
        <end position="103"/>
    </location>
</feature>
<keyword evidence="1" id="KW-0812">Transmembrane</keyword>
<organism evidence="2 3">
    <name type="scientific">Saccharopolyspora oryzae</name>
    <dbReference type="NCBI Taxonomy" id="2997343"/>
    <lineage>
        <taxon>Bacteria</taxon>
        <taxon>Bacillati</taxon>
        <taxon>Actinomycetota</taxon>
        <taxon>Actinomycetes</taxon>
        <taxon>Pseudonocardiales</taxon>
        <taxon>Pseudonocardiaceae</taxon>
        <taxon>Saccharopolyspora</taxon>
    </lineage>
</organism>
<comment type="caution">
    <text evidence="2">The sequence shown here is derived from an EMBL/GenBank/DDBJ whole genome shotgun (WGS) entry which is preliminary data.</text>
</comment>
<keyword evidence="1" id="KW-1133">Transmembrane helix</keyword>
<protein>
    <submittedName>
        <fullName evidence="2">DUF5134 domain-containing protein</fullName>
    </submittedName>
</protein>
<feature type="transmembrane region" description="Helical" evidence="1">
    <location>
        <begin position="164"/>
        <end position="189"/>
    </location>
</feature>
<keyword evidence="1" id="KW-0472">Membrane</keyword>
<evidence type="ECO:0000313" key="2">
    <source>
        <dbReference type="EMBL" id="MDA3628940.1"/>
    </source>
</evidence>
<evidence type="ECO:0000256" key="1">
    <source>
        <dbReference type="SAM" id="Phobius"/>
    </source>
</evidence>
<name>A0ABT4V4P4_9PSEU</name>
<dbReference type="InterPro" id="IPR033458">
    <property type="entry name" value="DUF5134"/>
</dbReference>
<gene>
    <name evidence="2" type="ORF">OU415_26140</name>
</gene>
<dbReference type="Pfam" id="PF17197">
    <property type="entry name" value="DUF5134"/>
    <property type="match status" value="1"/>
</dbReference>